<proteinExistence type="inferred from homology"/>
<evidence type="ECO:0000256" key="8">
    <source>
        <dbReference type="ARBA" id="ARBA00022989"/>
    </source>
</evidence>
<evidence type="ECO:0000256" key="5">
    <source>
        <dbReference type="ARBA" id="ARBA00022597"/>
    </source>
</evidence>
<evidence type="ECO:0000256" key="9">
    <source>
        <dbReference type="ARBA" id="ARBA00023047"/>
    </source>
</evidence>
<dbReference type="OrthoDB" id="8479094at2"/>
<dbReference type="PANTHER" id="PTHR30413:SF10">
    <property type="entry name" value="CAPSULE POLYSACCHARIDE EXPORT INNER-MEMBRANE PROTEIN CTRC"/>
    <property type="match status" value="1"/>
</dbReference>
<comment type="subcellular location">
    <subcellularLocation>
        <location evidence="11">Cell inner membrane</location>
        <topology evidence="11">Multi-pass membrane protein</topology>
    </subcellularLocation>
    <subcellularLocation>
        <location evidence="1">Cell membrane</location>
        <topology evidence="1">Multi-pass membrane protein</topology>
    </subcellularLocation>
</comment>
<organism evidence="13 14">
    <name type="scientific">Celeribacter persicus</name>
    <dbReference type="NCBI Taxonomy" id="1651082"/>
    <lineage>
        <taxon>Bacteria</taxon>
        <taxon>Pseudomonadati</taxon>
        <taxon>Pseudomonadota</taxon>
        <taxon>Alphaproteobacteria</taxon>
        <taxon>Rhodobacterales</taxon>
        <taxon>Roseobacteraceae</taxon>
        <taxon>Celeribacter</taxon>
    </lineage>
</organism>
<keyword evidence="4 11" id="KW-1003">Cell membrane</keyword>
<keyword evidence="6 11" id="KW-0812">Transmembrane</keyword>
<feature type="transmembrane region" description="Helical" evidence="11">
    <location>
        <begin position="147"/>
        <end position="169"/>
    </location>
</feature>
<dbReference type="AlphaFoldDB" id="A0A2T5HTT9"/>
<keyword evidence="10 11" id="KW-0472">Membrane</keyword>
<keyword evidence="9" id="KW-0625">Polysaccharide transport</keyword>
<evidence type="ECO:0000259" key="12">
    <source>
        <dbReference type="PROSITE" id="PS51012"/>
    </source>
</evidence>
<dbReference type="InterPro" id="IPR000412">
    <property type="entry name" value="ABC_2_transport"/>
</dbReference>
<comment type="similarity">
    <text evidence="2 11">Belongs to the ABC-2 integral membrane protein family.</text>
</comment>
<dbReference type="GO" id="GO:0140359">
    <property type="term" value="F:ABC-type transporter activity"/>
    <property type="evidence" value="ECO:0007669"/>
    <property type="project" value="InterPro"/>
</dbReference>
<evidence type="ECO:0000256" key="3">
    <source>
        <dbReference type="ARBA" id="ARBA00022448"/>
    </source>
</evidence>
<feature type="transmembrane region" description="Helical" evidence="11">
    <location>
        <begin position="110"/>
        <end position="135"/>
    </location>
</feature>
<evidence type="ECO:0000256" key="4">
    <source>
        <dbReference type="ARBA" id="ARBA00022475"/>
    </source>
</evidence>
<dbReference type="GO" id="GO:0015774">
    <property type="term" value="P:polysaccharide transport"/>
    <property type="evidence" value="ECO:0007669"/>
    <property type="project" value="UniProtKB-KW"/>
</dbReference>
<evidence type="ECO:0000313" key="13">
    <source>
        <dbReference type="EMBL" id="PTQ75000.1"/>
    </source>
</evidence>
<dbReference type="EMBL" id="QAOH01000003">
    <property type="protein sequence ID" value="PTQ75000.1"/>
    <property type="molecule type" value="Genomic_DNA"/>
</dbReference>
<gene>
    <name evidence="13" type="ORF">C8N42_103293</name>
</gene>
<keyword evidence="5" id="KW-0762">Sugar transport</keyword>
<evidence type="ECO:0000256" key="2">
    <source>
        <dbReference type="ARBA" id="ARBA00007783"/>
    </source>
</evidence>
<evidence type="ECO:0000313" key="14">
    <source>
        <dbReference type="Proteomes" id="UP000244077"/>
    </source>
</evidence>
<feature type="transmembrane region" description="Helical" evidence="11">
    <location>
        <begin position="35"/>
        <end position="56"/>
    </location>
</feature>
<keyword evidence="8 11" id="KW-1133">Transmembrane helix</keyword>
<dbReference type="InterPro" id="IPR013525">
    <property type="entry name" value="ABC2_TM"/>
</dbReference>
<comment type="caution">
    <text evidence="11">Lacks conserved residue(s) required for the propagation of feature annotation.</text>
</comment>
<dbReference type="GO" id="GO:0043190">
    <property type="term" value="C:ATP-binding cassette (ABC) transporter complex"/>
    <property type="evidence" value="ECO:0007669"/>
    <property type="project" value="InterPro"/>
</dbReference>
<dbReference type="GO" id="GO:0015920">
    <property type="term" value="P:lipopolysaccharide transport"/>
    <property type="evidence" value="ECO:0007669"/>
    <property type="project" value="TreeGrafter"/>
</dbReference>
<evidence type="ECO:0000256" key="6">
    <source>
        <dbReference type="ARBA" id="ARBA00022692"/>
    </source>
</evidence>
<evidence type="ECO:0000256" key="1">
    <source>
        <dbReference type="ARBA" id="ARBA00004651"/>
    </source>
</evidence>
<dbReference type="Proteomes" id="UP000244077">
    <property type="component" value="Unassembled WGS sequence"/>
</dbReference>
<evidence type="ECO:0000256" key="10">
    <source>
        <dbReference type="ARBA" id="ARBA00023136"/>
    </source>
</evidence>
<name>A0A2T5HTT9_9RHOB</name>
<keyword evidence="14" id="KW-1185">Reference proteome</keyword>
<feature type="transmembrane region" description="Helical" evidence="11">
    <location>
        <begin position="63"/>
        <end position="81"/>
    </location>
</feature>
<protein>
    <recommendedName>
        <fullName evidence="11">Transport permease protein</fullName>
    </recommendedName>
</protein>
<dbReference type="PRINTS" id="PR00164">
    <property type="entry name" value="ABC2TRNSPORT"/>
</dbReference>
<dbReference type="Pfam" id="PF01061">
    <property type="entry name" value="ABC2_membrane"/>
    <property type="match status" value="1"/>
</dbReference>
<dbReference type="PANTHER" id="PTHR30413">
    <property type="entry name" value="INNER MEMBRANE TRANSPORT PERMEASE"/>
    <property type="match status" value="1"/>
</dbReference>
<dbReference type="InterPro" id="IPR047817">
    <property type="entry name" value="ABC2_TM_bact-type"/>
</dbReference>
<reference evidence="13 14" key="1">
    <citation type="submission" date="2018-04" db="EMBL/GenBank/DDBJ databases">
        <title>Genomic Encyclopedia of Archaeal and Bacterial Type Strains, Phase II (KMG-II): from individual species to whole genera.</title>
        <authorList>
            <person name="Goeker M."/>
        </authorList>
    </citation>
    <scope>NUCLEOTIDE SEQUENCE [LARGE SCALE GENOMIC DNA]</scope>
    <source>
        <strain evidence="13 14">DSM 100434</strain>
    </source>
</reference>
<evidence type="ECO:0000256" key="7">
    <source>
        <dbReference type="ARBA" id="ARBA00022903"/>
    </source>
</evidence>
<evidence type="ECO:0000256" key="11">
    <source>
        <dbReference type="RuleBase" id="RU361157"/>
    </source>
</evidence>
<sequence length="260" mass="29187">MSMAGHSPSLGRAVRTISALMLREMATNYGRTPGGYLWAILEPVAGITLITIFFSLAFHQPPIGEHFILFYASGILPFTMYKDMSTKIGRAISFNEKLLSYPSVTFMDAILARLMLNALTQVMIFCLMFGAILLFTGTDLRHLNPSMIALALCGVIVFSFGIGVINALLFEKLPVWEQIWAILNRPMFLISTIFYQFENIPDAFRPILWFNPLVHIVGVMRRGIYPTYDADFVSLPYIFGPPLVLSAFGILFLRAFHNGQ</sequence>
<feature type="domain" description="ABC transmembrane type-2" evidence="12">
    <location>
        <begin position="34"/>
        <end position="256"/>
    </location>
</feature>
<keyword evidence="7" id="KW-0972">Capsule biogenesis/degradation</keyword>
<accession>A0A2T5HTT9</accession>
<keyword evidence="3 11" id="KW-0813">Transport</keyword>
<comment type="caution">
    <text evidence="13">The sequence shown here is derived from an EMBL/GenBank/DDBJ whole genome shotgun (WGS) entry which is preliminary data.</text>
</comment>
<feature type="transmembrane region" description="Helical" evidence="11">
    <location>
        <begin position="237"/>
        <end position="256"/>
    </location>
</feature>
<dbReference type="PROSITE" id="PS51012">
    <property type="entry name" value="ABC_TM2"/>
    <property type="match status" value="1"/>
</dbReference>